<evidence type="ECO:0000256" key="4">
    <source>
        <dbReference type="ARBA" id="ARBA00022989"/>
    </source>
</evidence>
<organism evidence="9 10">
    <name type="scientific">Lipingzhangella halophila</name>
    <dbReference type="NCBI Taxonomy" id="1783352"/>
    <lineage>
        <taxon>Bacteria</taxon>
        <taxon>Bacillati</taxon>
        <taxon>Actinomycetota</taxon>
        <taxon>Actinomycetes</taxon>
        <taxon>Streptosporangiales</taxon>
        <taxon>Nocardiopsidaceae</taxon>
        <taxon>Lipingzhangella</taxon>
    </lineage>
</organism>
<keyword evidence="5" id="KW-0406">Ion transport</keyword>
<name>A0A7W7W0T6_9ACTN</name>
<gene>
    <name evidence="9" type="ORF">F4561_000413</name>
</gene>
<keyword evidence="2" id="KW-0813">Transport</keyword>
<sequence length="630" mass="69727">MPTVTRRERLRYWFDGTMAKGTPALVGWLAVVLVTMVLFFGLGTWALVPRTGELADAGFFKTLWLTFVRIMDPGAIGSDDTSNVAFVGMMLLATLGGILVFSALVGVIATGLDNKLVELRKGRSRVIERDHTILLGWSEQVFIMLSELIEANESEKRAAVAILADKDKVEMEDEIRERISDTKSTKVICRTGNLLNPYDLEIANPDEARSIIVVPANGEESDNEVIKTLLALSHRSERRGQSYNVVATVNDSLSMGAARLAGGSGTYIVDADDVTSRLVVQTALQSGLSAIYTDLFDFGGDEMYLTEEPRLVGASFGQSLFAYETSSVLGMRLANGRTVLNPPPDTRIAEGDQLIVIAEDDSAIRLGSRPPGINEEAILRPQPRTPTPIRVLVMGWNERAALIVEQLDSYLAPESAIHIAARQPTAQDELDKVKPNLKNTSVMLADADITERGFLERVDFSMYEHVIVLTYNHIELQAADSQTLVTLLHLRDLARRRGEDYSVVSEMRDDHNRELAQATQADDFIVSGKLISLLMTQLSENPHLNPVFTNLLDPEGSEIYLKPVVDYVRPDMRTDFYTVVESARRQGQIAIGYRIQARSTEPDAGIVLNPDKREHVRFTPDDKVIVLAED</sequence>
<evidence type="ECO:0000256" key="3">
    <source>
        <dbReference type="ARBA" id="ARBA00022692"/>
    </source>
</evidence>
<evidence type="ECO:0000256" key="1">
    <source>
        <dbReference type="ARBA" id="ARBA00004127"/>
    </source>
</evidence>
<reference evidence="9 10" key="1">
    <citation type="submission" date="2020-08" db="EMBL/GenBank/DDBJ databases">
        <title>Sequencing the genomes of 1000 actinobacteria strains.</title>
        <authorList>
            <person name="Klenk H.-P."/>
        </authorList>
    </citation>
    <scope>NUCLEOTIDE SEQUENCE [LARGE SCALE GENOMIC DNA]</scope>
    <source>
        <strain evidence="9 10">DSM 102030</strain>
    </source>
</reference>
<dbReference type="Pfam" id="PF06241">
    <property type="entry name" value="Castor_Poll_mid"/>
    <property type="match status" value="1"/>
</dbReference>
<keyword evidence="3 7" id="KW-0812">Transmembrane</keyword>
<dbReference type="EMBL" id="JACHJT010000001">
    <property type="protein sequence ID" value="MBB4929593.1"/>
    <property type="molecule type" value="Genomic_DNA"/>
</dbReference>
<dbReference type="RefSeq" id="WP_184574206.1">
    <property type="nucleotide sequence ID" value="NZ_JACHJT010000001.1"/>
</dbReference>
<protein>
    <submittedName>
        <fullName evidence="9">Trk K+ transport system NAD-binding subunit</fullName>
    </submittedName>
</protein>
<comment type="caution">
    <text evidence="9">The sequence shown here is derived from an EMBL/GenBank/DDBJ whole genome shotgun (WGS) entry which is preliminary data.</text>
</comment>
<feature type="domain" description="RCK C-terminal" evidence="8">
    <location>
        <begin position="293"/>
        <end position="372"/>
    </location>
</feature>
<keyword evidence="4 7" id="KW-1133">Transmembrane helix</keyword>
<dbReference type="InterPro" id="IPR010420">
    <property type="entry name" value="CASTOR/POLLUX/SYM8_dom"/>
</dbReference>
<evidence type="ECO:0000256" key="5">
    <source>
        <dbReference type="ARBA" id="ARBA00023065"/>
    </source>
</evidence>
<dbReference type="PANTHER" id="PTHR31563:SF10">
    <property type="entry name" value="ION CHANNEL POLLUX-RELATED"/>
    <property type="match status" value="1"/>
</dbReference>
<evidence type="ECO:0000313" key="9">
    <source>
        <dbReference type="EMBL" id="MBB4929593.1"/>
    </source>
</evidence>
<dbReference type="InterPro" id="IPR006037">
    <property type="entry name" value="RCK_C"/>
</dbReference>
<dbReference type="PANTHER" id="PTHR31563">
    <property type="entry name" value="ION CHANNEL POLLUX-RELATED"/>
    <property type="match status" value="1"/>
</dbReference>
<evidence type="ECO:0000313" key="10">
    <source>
        <dbReference type="Proteomes" id="UP000523007"/>
    </source>
</evidence>
<dbReference type="InterPro" id="IPR036721">
    <property type="entry name" value="RCK_C_sf"/>
</dbReference>
<dbReference type="PROSITE" id="PS51202">
    <property type="entry name" value="RCK_C"/>
    <property type="match status" value="1"/>
</dbReference>
<feature type="transmembrane region" description="Helical" evidence="7">
    <location>
        <begin position="84"/>
        <end position="112"/>
    </location>
</feature>
<feature type="transmembrane region" description="Helical" evidence="7">
    <location>
        <begin position="21"/>
        <end position="48"/>
    </location>
</feature>
<evidence type="ECO:0000256" key="7">
    <source>
        <dbReference type="SAM" id="Phobius"/>
    </source>
</evidence>
<proteinExistence type="predicted"/>
<dbReference type="GO" id="GO:0006813">
    <property type="term" value="P:potassium ion transport"/>
    <property type="evidence" value="ECO:0007669"/>
    <property type="project" value="InterPro"/>
</dbReference>
<evidence type="ECO:0000259" key="8">
    <source>
        <dbReference type="PROSITE" id="PS51202"/>
    </source>
</evidence>
<dbReference type="SUPFAM" id="SSF116726">
    <property type="entry name" value="TrkA C-terminal domain-like"/>
    <property type="match status" value="1"/>
</dbReference>
<evidence type="ECO:0000256" key="2">
    <source>
        <dbReference type="ARBA" id="ARBA00022448"/>
    </source>
</evidence>
<dbReference type="InterPro" id="IPR044849">
    <property type="entry name" value="CASTOR/POLLUX/SYM8-like"/>
</dbReference>
<dbReference type="Gene3D" id="3.40.50.720">
    <property type="entry name" value="NAD(P)-binding Rossmann-like Domain"/>
    <property type="match status" value="2"/>
</dbReference>
<keyword evidence="6 7" id="KW-0472">Membrane</keyword>
<dbReference type="Proteomes" id="UP000523007">
    <property type="component" value="Unassembled WGS sequence"/>
</dbReference>
<keyword evidence="10" id="KW-1185">Reference proteome</keyword>
<accession>A0A7W7W0T6</accession>
<evidence type="ECO:0000256" key="6">
    <source>
        <dbReference type="ARBA" id="ARBA00023136"/>
    </source>
</evidence>
<dbReference type="AlphaFoldDB" id="A0A7W7W0T6"/>
<dbReference type="GO" id="GO:0008324">
    <property type="term" value="F:monoatomic cation transmembrane transporter activity"/>
    <property type="evidence" value="ECO:0007669"/>
    <property type="project" value="InterPro"/>
</dbReference>
<dbReference type="GO" id="GO:0012505">
    <property type="term" value="C:endomembrane system"/>
    <property type="evidence" value="ECO:0007669"/>
    <property type="project" value="UniProtKB-SubCell"/>
</dbReference>
<dbReference type="Gene3D" id="3.30.70.1450">
    <property type="entry name" value="Regulator of K+ conductance, C-terminal domain"/>
    <property type="match status" value="1"/>
</dbReference>
<comment type="subcellular location">
    <subcellularLocation>
        <location evidence="1">Endomembrane system</location>
        <topology evidence="1">Multi-pass membrane protein</topology>
    </subcellularLocation>
</comment>